<dbReference type="GO" id="GO:0030170">
    <property type="term" value="F:pyridoxal phosphate binding"/>
    <property type="evidence" value="ECO:0007669"/>
    <property type="project" value="InterPro"/>
</dbReference>
<dbReference type="InterPro" id="IPR015424">
    <property type="entry name" value="PyrdxlP-dep_Trfase"/>
</dbReference>
<evidence type="ECO:0000256" key="2">
    <source>
        <dbReference type="ARBA" id="ARBA00022576"/>
    </source>
</evidence>
<reference evidence="6 7" key="2">
    <citation type="journal article" date="2018" name="Nature">
        <title>Mutant phenotypes for thousands of bacterial genes of unknown function.</title>
        <authorList>
            <person name="Price M.N."/>
            <person name="Wetmore K.M."/>
            <person name="Waters R.J."/>
            <person name="Callaghan M."/>
            <person name="Ray J."/>
            <person name="Liu H."/>
            <person name="Kuehl J.V."/>
            <person name="Melnyk R.A."/>
            <person name="Lamson J.S."/>
            <person name="Suh Y."/>
            <person name="Carlson H.K."/>
            <person name="Esquivel Z."/>
            <person name="Sadeeshkumar H."/>
            <person name="Chakraborty R."/>
            <person name="Zane G.M."/>
            <person name="Rubin B.E."/>
            <person name="Wall J.D."/>
            <person name="Visel A."/>
            <person name="Bristow J."/>
            <person name="Blow M.J."/>
            <person name="Arkin A.P."/>
            <person name="Deutschbauer A.M."/>
        </authorList>
    </citation>
    <scope>NUCLEOTIDE SEQUENCE [LARGE SCALE GENOMIC DNA]</scope>
    <source>
        <strain evidence="6 7">FW300-N2E3</strain>
    </source>
</reference>
<dbReference type="SUPFAM" id="SSF53383">
    <property type="entry name" value="PLP-dependent transferases"/>
    <property type="match status" value="1"/>
</dbReference>
<dbReference type="AlphaFoldDB" id="A0A0N7H0D5"/>
<evidence type="ECO:0000313" key="7">
    <source>
        <dbReference type="Proteomes" id="UP000066487"/>
    </source>
</evidence>
<gene>
    <name evidence="6" type="ORF">AO353_17760</name>
</gene>
<protein>
    <recommendedName>
        <fullName evidence="8">Acetylornithine aminotransferase</fullName>
    </recommendedName>
</protein>
<evidence type="ECO:0000256" key="3">
    <source>
        <dbReference type="ARBA" id="ARBA00022679"/>
    </source>
</evidence>
<dbReference type="Gene3D" id="3.40.640.10">
    <property type="entry name" value="Type I PLP-dependent aspartate aminotransferase-like (Major domain)"/>
    <property type="match status" value="1"/>
</dbReference>
<comment type="cofactor">
    <cofactor evidence="1">
        <name>pyridoxal 5'-phosphate</name>
        <dbReference type="ChEBI" id="CHEBI:597326"/>
    </cofactor>
</comment>
<dbReference type="EMBL" id="CP012830">
    <property type="protein sequence ID" value="ALI02836.1"/>
    <property type="molecule type" value="Genomic_DNA"/>
</dbReference>
<dbReference type="PANTHER" id="PTHR11986:SF79">
    <property type="entry name" value="ACETYLORNITHINE AMINOTRANSFERASE, MITOCHONDRIAL"/>
    <property type="match status" value="1"/>
</dbReference>
<evidence type="ECO:0000256" key="1">
    <source>
        <dbReference type="ARBA" id="ARBA00001933"/>
    </source>
</evidence>
<evidence type="ECO:0008006" key="8">
    <source>
        <dbReference type="Google" id="ProtNLM"/>
    </source>
</evidence>
<dbReference type="InterPro" id="IPR015421">
    <property type="entry name" value="PyrdxlP-dep_Trfase_major"/>
</dbReference>
<dbReference type="Pfam" id="PF00202">
    <property type="entry name" value="Aminotran_3"/>
    <property type="match status" value="2"/>
</dbReference>
<comment type="similarity">
    <text evidence="5">Belongs to the class-III pyridoxal-phosphate-dependent aminotransferase family.</text>
</comment>
<keyword evidence="4 5" id="KW-0663">Pyridoxal phosphate</keyword>
<evidence type="ECO:0000313" key="6">
    <source>
        <dbReference type="EMBL" id="ALI02836.1"/>
    </source>
</evidence>
<keyword evidence="3" id="KW-0808">Transferase</keyword>
<dbReference type="InterPro" id="IPR050103">
    <property type="entry name" value="Class-III_PLP-dep_AT"/>
</dbReference>
<dbReference type="Proteomes" id="UP000066487">
    <property type="component" value="Chromosome"/>
</dbReference>
<proteinExistence type="inferred from homology"/>
<accession>A0A0N7H0D5</accession>
<keyword evidence="2" id="KW-0032">Aminotransferase</keyword>
<dbReference type="InterPro" id="IPR005814">
    <property type="entry name" value="Aminotrans_3"/>
</dbReference>
<dbReference type="OrthoDB" id="9182286at2"/>
<evidence type="ECO:0000256" key="4">
    <source>
        <dbReference type="ARBA" id="ARBA00022898"/>
    </source>
</evidence>
<dbReference type="PANTHER" id="PTHR11986">
    <property type="entry name" value="AMINOTRANSFERASE CLASS III"/>
    <property type="match status" value="1"/>
</dbReference>
<dbReference type="Gene3D" id="3.90.1150.10">
    <property type="entry name" value="Aspartate Aminotransferase, domain 1"/>
    <property type="match status" value="1"/>
</dbReference>
<dbReference type="InterPro" id="IPR015422">
    <property type="entry name" value="PyrdxlP-dep_Trfase_small"/>
</dbReference>
<evidence type="ECO:0000256" key="5">
    <source>
        <dbReference type="RuleBase" id="RU003560"/>
    </source>
</evidence>
<organism evidence="6 7">
    <name type="scientific">Pseudomonas fluorescens</name>
    <dbReference type="NCBI Taxonomy" id="294"/>
    <lineage>
        <taxon>Bacteria</taxon>
        <taxon>Pseudomonadati</taxon>
        <taxon>Pseudomonadota</taxon>
        <taxon>Gammaproteobacteria</taxon>
        <taxon>Pseudomonadales</taxon>
        <taxon>Pseudomonadaceae</taxon>
        <taxon>Pseudomonas</taxon>
    </lineage>
</organism>
<dbReference type="GO" id="GO:0008483">
    <property type="term" value="F:transaminase activity"/>
    <property type="evidence" value="ECO:0007669"/>
    <property type="project" value="UniProtKB-KW"/>
</dbReference>
<sequence length="377" mass="40358">MAAMTNHPEQTWAVEGQYESFIDNRGHQLIDLSGGFGLQVPEVVQAVSRQVDKIGLSNRVLLSAPLIELCKQLSEFMPEGLENSYVCNSGDEAFEGALKLARSLTPHRRTVIAVGGVAYGSLSYGRYLSAPGLYPESGEFLGIKVVHVDSVHDLPDMAIWQDCFALCYGPLRTAANGLLEAVDPMLIASLERIANSQRIVTLFNDVDTCLGSVGHLLSQNLSGARPDIVVLGKSLGGGCIPIGTYTCSHALAYKAYGKATPAKHGSTTAGNPPSCIAAQTALRYAQEQRLDQRSLDNGKALASELADLNARAIGGIVKVPLASTEQALEAQRALYAAGVHIRRPSGRELLLRCPLVARTERVVDAAHLIKRTLQYAA</sequence>
<reference evidence="7" key="1">
    <citation type="submission" date="2015-09" db="EMBL/GenBank/DDBJ databases">
        <title>Whole genome sequence of Pseudomonas fluorescens FW300-N2E3.</title>
        <authorList>
            <person name="Ray J."/>
            <person name="Melnyk R."/>
            <person name="Deutschbauer A."/>
        </authorList>
    </citation>
    <scope>NUCLEOTIDE SEQUENCE [LARGE SCALE GENOMIC DNA]</scope>
    <source>
        <strain evidence="7">FW300-N2E3</strain>
    </source>
</reference>
<dbReference type="GO" id="GO:0042802">
    <property type="term" value="F:identical protein binding"/>
    <property type="evidence" value="ECO:0007669"/>
    <property type="project" value="TreeGrafter"/>
</dbReference>
<name>A0A0N7H0D5_PSEFL</name>